<keyword evidence="4 5" id="KW-0720">Serine protease</keyword>
<evidence type="ECO:0000259" key="10">
    <source>
        <dbReference type="Pfam" id="PF18065"/>
    </source>
</evidence>
<dbReference type="InterPro" id="IPR023828">
    <property type="entry name" value="Peptidase_S8_Ser-AS"/>
</dbReference>
<comment type="similarity">
    <text evidence="1 5 6">Belongs to the peptidase S8 family.</text>
</comment>
<feature type="active site" description="Charge relay system" evidence="5">
    <location>
        <position position="228"/>
    </location>
</feature>
<feature type="active site" description="Charge relay system" evidence="5">
    <location>
        <position position="63"/>
    </location>
</feature>
<dbReference type="InterPro" id="IPR022398">
    <property type="entry name" value="Peptidase_S8_His-AS"/>
</dbReference>
<feature type="domain" description="Peptidase S8/S53" evidence="8">
    <location>
        <begin position="31"/>
        <end position="267"/>
    </location>
</feature>
<dbReference type="GO" id="GO:0004252">
    <property type="term" value="F:serine-type endopeptidase activity"/>
    <property type="evidence" value="ECO:0007669"/>
    <property type="project" value="UniProtKB-UniRule"/>
</dbReference>
<evidence type="ECO:0000256" key="7">
    <source>
        <dbReference type="SAM" id="MobiDB-lite"/>
    </source>
</evidence>
<feature type="compositionally biased region" description="Polar residues" evidence="7">
    <location>
        <begin position="357"/>
        <end position="388"/>
    </location>
</feature>
<reference evidence="11 12" key="1">
    <citation type="submission" date="2020-08" db="EMBL/GenBank/DDBJ databases">
        <title>Oceanospirillum sp. nov. isolated from marine sediment.</title>
        <authorList>
            <person name="Ji X."/>
        </authorList>
    </citation>
    <scope>NUCLEOTIDE SEQUENCE [LARGE SCALE GENOMIC DNA]</scope>
    <source>
        <strain evidence="11 12">D5</strain>
    </source>
</reference>
<dbReference type="EMBL" id="JACJFM010000004">
    <property type="protein sequence ID" value="MBB1485850.1"/>
    <property type="molecule type" value="Genomic_DNA"/>
</dbReference>
<gene>
    <name evidence="11" type="ORF">H4O21_04390</name>
</gene>
<evidence type="ECO:0000256" key="2">
    <source>
        <dbReference type="ARBA" id="ARBA00022670"/>
    </source>
</evidence>
<evidence type="ECO:0000256" key="6">
    <source>
        <dbReference type="RuleBase" id="RU003355"/>
    </source>
</evidence>
<keyword evidence="2 5" id="KW-0645">Protease</keyword>
<dbReference type="PANTHER" id="PTHR43806">
    <property type="entry name" value="PEPTIDASE S8"/>
    <property type="match status" value="1"/>
</dbReference>
<dbReference type="InterPro" id="IPR040483">
    <property type="entry name" value="PatG_dom"/>
</dbReference>
<keyword evidence="3 5" id="KW-0378">Hydrolase</keyword>
<evidence type="ECO:0000256" key="1">
    <source>
        <dbReference type="ARBA" id="ARBA00011073"/>
    </source>
</evidence>
<dbReference type="PROSITE" id="PS51892">
    <property type="entry name" value="SUBTILASE"/>
    <property type="match status" value="1"/>
</dbReference>
<feature type="region of interest" description="Disordered" evidence="7">
    <location>
        <begin position="322"/>
        <end position="388"/>
    </location>
</feature>
<dbReference type="Pfam" id="PF18047">
    <property type="entry name" value="PatG_D"/>
    <property type="match status" value="1"/>
</dbReference>
<feature type="domain" description="PatG C-terminal" evidence="10">
    <location>
        <begin position="717"/>
        <end position="831"/>
    </location>
</feature>
<evidence type="ECO:0000259" key="8">
    <source>
        <dbReference type="Pfam" id="PF00082"/>
    </source>
</evidence>
<sequence length="844" mass="92924">MKTGILSLESWNAGLLMPGLSELKHHTRGHSDIKVAVLDSGVEHHHPFLRHQQLHPSQHAAEHGTHICSVISGDSPDGYYQGIAPKIALIPIEVYQATDKGDLLPSSQQVLARAIHHACDSGAHLINISGGDTTRFNNVPGVLADACKRAFQENRLIIAAAGNNGSDTVHTPACLPGVLAVGAASWDSRPSQFSNFGQAYQNSAVLAPGEDIPGAGLNHTLCTKTGTSFAAPVVTAIAALFLSLQKTLNITVSPTEIRELILHSAAPAFKEEKLEPARVLAGRINPLAMMKIFFARYQINPQSDCFQPGSGNRPARITQLSEEQTMTEHQMPAASQDTPGYSAPATEGTIPREHSPRTVTSVANPQPSSPVTTQPHPRISAQTSTPQHNTAQVAPQPVATPYDHQNHQTVAIAQPGIPAYGLVTPDIHHSGYQIIQPQSSVTGQPQHYIGQQGVQNTTTVSASGGTHSVQTSALPMSASDPRAARQLIYCLGSIGFDFQIEARMDYFIQRLAEYQDGSLDQRLFRYIVEHDDWDNAELLTWVVKIDGTPTYAIKPHGAGKRDLYRLLVSCLYYQLPPDKRPVIEQEFYTSQQRMIAARYNLNLHDNGRLNTKYIRDKDEFDYRIYMEDEVSLHRLGEYQKLLVDLVAVAGEVIGEVQLYNGSVVPQIEVVISGLSPWNKAGLIEQQVSIATGNPVVSDYINRASKGDNSNQKEASLREEIHQSVSRALEKIYHEFKNNGLNDDDRAINYVGTNIMNLVDVFSDVFEVLCENDKVCSRYEFDNAYVETSKVQRPTSILKDVILRFFEPGNLDKAYKCYRFTVDVSDINPVMVEGKPKVFYESAAR</sequence>
<evidence type="ECO:0000313" key="12">
    <source>
        <dbReference type="Proteomes" id="UP000565262"/>
    </source>
</evidence>
<dbReference type="Gene3D" id="3.40.50.200">
    <property type="entry name" value="Peptidase S8/S53 domain"/>
    <property type="match status" value="1"/>
</dbReference>
<dbReference type="InterPro" id="IPR040636">
    <property type="entry name" value="PatG_C"/>
</dbReference>
<keyword evidence="12" id="KW-1185">Reference proteome</keyword>
<dbReference type="Pfam" id="PF18065">
    <property type="entry name" value="PatG_C"/>
    <property type="match status" value="1"/>
</dbReference>
<feature type="active site" description="Charge relay system" evidence="5">
    <location>
        <position position="39"/>
    </location>
</feature>
<dbReference type="PRINTS" id="PR00723">
    <property type="entry name" value="SUBTILISIN"/>
</dbReference>
<dbReference type="SUPFAM" id="SSF52743">
    <property type="entry name" value="Subtilisin-like"/>
    <property type="match status" value="1"/>
</dbReference>
<evidence type="ECO:0000259" key="9">
    <source>
        <dbReference type="Pfam" id="PF18047"/>
    </source>
</evidence>
<feature type="compositionally biased region" description="Polar residues" evidence="7">
    <location>
        <begin position="322"/>
        <end position="339"/>
    </location>
</feature>
<dbReference type="InterPro" id="IPR015500">
    <property type="entry name" value="Peptidase_S8_subtilisin-rel"/>
</dbReference>
<dbReference type="InterPro" id="IPR023827">
    <property type="entry name" value="Peptidase_S8_Asp-AS"/>
</dbReference>
<evidence type="ECO:0000313" key="11">
    <source>
        <dbReference type="EMBL" id="MBB1485850.1"/>
    </source>
</evidence>
<dbReference type="Proteomes" id="UP000565262">
    <property type="component" value="Unassembled WGS sequence"/>
</dbReference>
<dbReference type="Pfam" id="PF00082">
    <property type="entry name" value="Peptidase_S8"/>
    <property type="match status" value="1"/>
</dbReference>
<accession>A0A839IMA7</accession>
<dbReference type="PROSITE" id="PS00137">
    <property type="entry name" value="SUBTILASE_HIS"/>
    <property type="match status" value="1"/>
</dbReference>
<dbReference type="AlphaFoldDB" id="A0A839IMA7"/>
<dbReference type="PROSITE" id="PS00136">
    <property type="entry name" value="SUBTILASE_ASP"/>
    <property type="match status" value="1"/>
</dbReference>
<name>A0A839IMA7_9GAMM</name>
<comment type="caution">
    <text evidence="11">The sequence shown here is derived from an EMBL/GenBank/DDBJ whole genome shotgun (WGS) entry which is preliminary data.</text>
</comment>
<dbReference type="PANTHER" id="PTHR43806:SF11">
    <property type="entry name" value="CEREVISIN-RELATED"/>
    <property type="match status" value="1"/>
</dbReference>
<dbReference type="GO" id="GO:0006508">
    <property type="term" value="P:proteolysis"/>
    <property type="evidence" value="ECO:0007669"/>
    <property type="project" value="UniProtKB-KW"/>
</dbReference>
<dbReference type="RefSeq" id="WP_182807639.1">
    <property type="nucleotide sequence ID" value="NZ_JACJFM010000004.1"/>
</dbReference>
<dbReference type="InterPro" id="IPR036852">
    <property type="entry name" value="Peptidase_S8/S53_dom_sf"/>
</dbReference>
<evidence type="ECO:0000256" key="3">
    <source>
        <dbReference type="ARBA" id="ARBA00022801"/>
    </source>
</evidence>
<proteinExistence type="inferred from homology"/>
<evidence type="ECO:0000256" key="4">
    <source>
        <dbReference type="ARBA" id="ARBA00022825"/>
    </source>
</evidence>
<organism evidence="11 12">
    <name type="scientific">Oceanospirillum sediminis</name>
    <dbReference type="NCBI Taxonomy" id="2760088"/>
    <lineage>
        <taxon>Bacteria</taxon>
        <taxon>Pseudomonadati</taxon>
        <taxon>Pseudomonadota</taxon>
        <taxon>Gammaproteobacteria</taxon>
        <taxon>Oceanospirillales</taxon>
        <taxon>Oceanospirillaceae</taxon>
        <taxon>Oceanospirillum</taxon>
    </lineage>
</organism>
<evidence type="ECO:0000256" key="5">
    <source>
        <dbReference type="PROSITE-ProRule" id="PRU01240"/>
    </source>
</evidence>
<dbReference type="InterPro" id="IPR050131">
    <property type="entry name" value="Peptidase_S8_subtilisin-like"/>
</dbReference>
<dbReference type="InterPro" id="IPR000209">
    <property type="entry name" value="Peptidase_S8/S53_dom"/>
</dbReference>
<protein>
    <submittedName>
        <fullName evidence="11">S8 family serine peptidase</fullName>
    </submittedName>
</protein>
<dbReference type="PROSITE" id="PS00138">
    <property type="entry name" value="SUBTILASE_SER"/>
    <property type="match status" value="1"/>
</dbReference>
<feature type="domain" description="PatG" evidence="9">
    <location>
        <begin position="488"/>
        <end position="575"/>
    </location>
</feature>